<sequence>MSRKTALNITFLIWFLSCIVSAPNFAFSVTMPSQEGNKTLCYIIWPDAGPFNSFYEY</sequence>
<dbReference type="Gene3D" id="1.20.1070.10">
    <property type="entry name" value="Rhodopsin 7-helix transmembrane proteins"/>
    <property type="match status" value="1"/>
</dbReference>
<dbReference type="AlphaFoldDB" id="A0A443QLY9"/>
<keyword evidence="3" id="KW-1185">Reference proteome</keyword>
<dbReference type="OrthoDB" id="6507945at2759"/>
<feature type="chain" id="PRO_5019385476" evidence="1">
    <location>
        <begin position="22"/>
        <end position="57"/>
    </location>
</feature>
<proteinExistence type="predicted"/>
<organism evidence="2 3">
    <name type="scientific">Dinothrombium tinctorium</name>
    <dbReference type="NCBI Taxonomy" id="1965070"/>
    <lineage>
        <taxon>Eukaryota</taxon>
        <taxon>Metazoa</taxon>
        <taxon>Ecdysozoa</taxon>
        <taxon>Arthropoda</taxon>
        <taxon>Chelicerata</taxon>
        <taxon>Arachnida</taxon>
        <taxon>Acari</taxon>
        <taxon>Acariformes</taxon>
        <taxon>Trombidiformes</taxon>
        <taxon>Prostigmata</taxon>
        <taxon>Anystina</taxon>
        <taxon>Parasitengona</taxon>
        <taxon>Trombidioidea</taxon>
        <taxon>Trombidiidae</taxon>
        <taxon>Dinothrombium</taxon>
    </lineage>
</organism>
<dbReference type="EMBL" id="NCKU01005912">
    <property type="protein sequence ID" value="RWS04043.1"/>
    <property type="molecule type" value="Genomic_DNA"/>
</dbReference>
<reference evidence="2 3" key="1">
    <citation type="journal article" date="2018" name="Gigascience">
        <title>Genomes of trombidid mites reveal novel predicted allergens and laterally-transferred genes associated with secondary metabolism.</title>
        <authorList>
            <person name="Dong X."/>
            <person name="Chaisiri K."/>
            <person name="Xia D."/>
            <person name="Armstrong S.D."/>
            <person name="Fang Y."/>
            <person name="Donnelly M.J."/>
            <person name="Kadowaki T."/>
            <person name="McGarry J.W."/>
            <person name="Darby A.C."/>
            <person name="Makepeace B.L."/>
        </authorList>
    </citation>
    <scope>NUCLEOTIDE SEQUENCE [LARGE SCALE GENOMIC DNA]</scope>
    <source>
        <strain evidence="2">UoL-WK</strain>
    </source>
</reference>
<accession>A0A443QLY9</accession>
<feature type="non-terminal residue" evidence="2">
    <location>
        <position position="57"/>
    </location>
</feature>
<gene>
    <name evidence="2" type="ORF">B4U79_10710</name>
</gene>
<dbReference type="PROSITE" id="PS51257">
    <property type="entry name" value="PROKAR_LIPOPROTEIN"/>
    <property type="match status" value="1"/>
</dbReference>
<feature type="signal peptide" evidence="1">
    <location>
        <begin position="1"/>
        <end position="21"/>
    </location>
</feature>
<keyword evidence="2" id="KW-0675">Receptor</keyword>
<protein>
    <submittedName>
        <fullName evidence="2">Tachykinin-like peptides receptor 99D</fullName>
    </submittedName>
</protein>
<name>A0A443QLY9_9ACAR</name>
<evidence type="ECO:0000313" key="2">
    <source>
        <dbReference type="EMBL" id="RWS04043.1"/>
    </source>
</evidence>
<keyword evidence="1" id="KW-0732">Signal</keyword>
<evidence type="ECO:0000313" key="3">
    <source>
        <dbReference type="Proteomes" id="UP000285301"/>
    </source>
</evidence>
<evidence type="ECO:0000256" key="1">
    <source>
        <dbReference type="SAM" id="SignalP"/>
    </source>
</evidence>
<dbReference type="Proteomes" id="UP000285301">
    <property type="component" value="Unassembled WGS sequence"/>
</dbReference>
<comment type="caution">
    <text evidence="2">The sequence shown here is derived from an EMBL/GenBank/DDBJ whole genome shotgun (WGS) entry which is preliminary data.</text>
</comment>